<sequence length="178" mass="18912">MSVSVPYIRNQLGVKIFHHQRLPLGGFGRLNCLLDSFALSARSSCQFYFIQPPAFAAFAGAAGRRFALVFDSMSGLRTGPALVFATAAARPVIGEAEGLLARSFGRGIETGASTIDPDRLSDATPVPGWPTFPAKIRFLTPMLVPGLFNARIAAFVAPEPMPTPKAATPVHMAMLPAV</sequence>
<dbReference type="Proteomes" id="UP000236903">
    <property type="component" value="Chromosome"/>
</dbReference>
<accession>A0AAD0E257</accession>
<evidence type="ECO:0000313" key="2">
    <source>
        <dbReference type="Proteomes" id="UP000236903"/>
    </source>
</evidence>
<dbReference type="KEGG" id="pavl:BKM03_18110"/>
<protein>
    <submittedName>
        <fullName evidence="1">Uncharacterized protein</fullName>
    </submittedName>
</protein>
<dbReference type="AlphaFoldDB" id="A0AAD0E257"/>
<reference evidence="1 2" key="1">
    <citation type="submission" date="2018-02" db="EMBL/GenBank/DDBJ databases">
        <title>Comparative genomics of Pseudomonas syringae.</title>
        <authorList>
            <person name="Hulin M.T."/>
        </authorList>
    </citation>
    <scope>NUCLEOTIDE SEQUENCE [LARGE SCALE GENOMIC DNA]</scope>
    <source>
        <strain evidence="1 2">R2leaf</strain>
    </source>
</reference>
<dbReference type="RefSeq" id="WP_104814042.1">
    <property type="nucleotide sequence ID" value="NZ_CP026562.1"/>
</dbReference>
<dbReference type="EMBL" id="CP026562">
    <property type="protein sequence ID" value="AVB20920.1"/>
    <property type="molecule type" value="Genomic_DNA"/>
</dbReference>
<evidence type="ECO:0000313" key="1">
    <source>
        <dbReference type="EMBL" id="AVB20920.1"/>
    </source>
</evidence>
<proteinExistence type="predicted"/>
<gene>
    <name evidence="1" type="ORF">BKM03_18110</name>
</gene>
<organism evidence="1 2">
    <name type="scientific">Pseudomonas avellanae</name>
    <dbReference type="NCBI Taxonomy" id="46257"/>
    <lineage>
        <taxon>Bacteria</taxon>
        <taxon>Pseudomonadati</taxon>
        <taxon>Pseudomonadota</taxon>
        <taxon>Gammaproteobacteria</taxon>
        <taxon>Pseudomonadales</taxon>
        <taxon>Pseudomonadaceae</taxon>
        <taxon>Pseudomonas</taxon>
    </lineage>
</organism>
<name>A0AAD0E257_9PSED</name>